<keyword evidence="2 4" id="KW-0560">Oxidoreductase</keyword>
<dbReference type="SUPFAM" id="SSF52283">
    <property type="entry name" value="Formate/glycerate dehydrogenase catalytic domain-like"/>
    <property type="match status" value="1"/>
</dbReference>
<accession>A0A0R2MT82</accession>
<gene>
    <name evidence="7" type="ORF">IV56_GL002236</name>
</gene>
<dbReference type="InterPro" id="IPR029752">
    <property type="entry name" value="D-isomer_DH_CS1"/>
</dbReference>
<dbReference type="SUPFAM" id="SSF51735">
    <property type="entry name" value="NAD(P)-binding Rossmann-fold domains"/>
    <property type="match status" value="1"/>
</dbReference>
<dbReference type="PATRIC" id="fig|1293598.4.peg.2338"/>
<evidence type="ECO:0000259" key="6">
    <source>
        <dbReference type="Pfam" id="PF02826"/>
    </source>
</evidence>
<sequence>MQIKLFSVRPDEQPAIKAYQEAHPDVELLTTTAELHPDTVTEAQGVDGIVIQQRSPIGGDASFYQQLHDNGLKQISTRTAGYDVIDVSLANDADLAVTNVPAYSPRSVAEFALMQIFRLLRHTVDFDRQVAHQDFSWNGLVSREIHSVTVGIIGAGRIGGTLAGLLHSLGAKVLVYDVAPRVEVSYVAEYVSLPELLAQSDVISLHVDLNASSTHLLNQAVFNQMKPGMLLVNASRGPVIDTPALYAAMDADTVAAVALDTIEGEGPLFAKDLSDQTITDPIVKEALARPNVLLTPHIAFYTNIAVENMIQIALDDAIAIIKGQDSPHTV</sequence>
<dbReference type="CDD" id="cd12186">
    <property type="entry name" value="LDH"/>
    <property type="match status" value="1"/>
</dbReference>
<evidence type="ECO:0000259" key="5">
    <source>
        <dbReference type="Pfam" id="PF00389"/>
    </source>
</evidence>
<evidence type="ECO:0000256" key="2">
    <source>
        <dbReference type="ARBA" id="ARBA00023002"/>
    </source>
</evidence>
<evidence type="ECO:0000313" key="7">
    <source>
        <dbReference type="EMBL" id="KRO15472.1"/>
    </source>
</evidence>
<protein>
    <submittedName>
        <fullName evidence="7">Lactate dehydrogenase related 2-hydroxyacid dehydrogenase</fullName>
    </submittedName>
</protein>
<dbReference type="STRING" id="1293598.IV56_GL002236"/>
<dbReference type="PROSITE" id="PS00065">
    <property type="entry name" value="D_2_HYDROXYACID_DH_1"/>
    <property type="match status" value="1"/>
</dbReference>
<dbReference type="InterPro" id="IPR006140">
    <property type="entry name" value="D-isomer_DH_NAD-bd"/>
</dbReference>
<dbReference type="PROSITE" id="PS00671">
    <property type="entry name" value="D_2_HYDROXYACID_DH_3"/>
    <property type="match status" value="1"/>
</dbReference>
<feature type="domain" description="D-isomer specific 2-hydroxyacid dehydrogenase catalytic" evidence="5">
    <location>
        <begin position="8"/>
        <end position="330"/>
    </location>
</feature>
<dbReference type="GO" id="GO:0051287">
    <property type="term" value="F:NAD binding"/>
    <property type="evidence" value="ECO:0007669"/>
    <property type="project" value="InterPro"/>
</dbReference>
<keyword evidence="8" id="KW-1185">Reference proteome</keyword>
<evidence type="ECO:0000256" key="1">
    <source>
        <dbReference type="ARBA" id="ARBA00005854"/>
    </source>
</evidence>
<comment type="similarity">
    <text evidence="1 4">Belongs to the D-isomer specific 2-hydroxyacid dehydrogenase family.</text>
</comment>
<organism evidence="7 8">
    <name type="scientific">Lacticaseibacillus saniviri JCM 17471 = DSM 24301</name>
    <dbReference type="NCBI Taxonomy" id="1293598"/>
    <lineage>
        <taxon>Bacteria</taxon>
        <taxon>Bacillati</taxon>
        <taxon>Bacillota</taxon>
        <taxon>Bacilli</taxon>
        <taxon>Lactobacillales</taxon>
        <taxon>Lactobacillaceae</taxon>
        <taxon>Lacticaseibacillus</taxon>
    </lineage>
</organism>
<keyword evidence="3" id="KW-0520">NAD</keyword>
<dbReference type="PANTHER" id="PTHR43026">
    <property type="entry name" value="2-HYDROXYACID DEHYDROGENASE HOMOLOG 1-RELATED"/>
    <property type="match status" value="1"/>
</dbReference>
<reference evidence="7 8" key="1">
    <citation type="journal article" date="2015" name="Genome Announc.">
        <title>Expanding the biotechnology potential of lactobacilli through comparative genomics of 213 strains and associated genera.</title>
        <authorList>
            <person name="Sun Z."/>
            <person name="Harris H.M."/>
            <person name="McCann A."/>
            <person name="Guo C."/>
            <person name="Argimon S."/>
            <person name="Zhang W."/>
            <person name="Yang X."/>
            <person name="Jeffery I.B."/>
            <person name="Cooney J.C."/>
            <person name="Kagawa T.F."/>
            <person name="Liu W."/>
            <person name="Song Y."/>
            <person name="Salvetti E."/>
            <person name="Wrobel A."/>
            <person name="Rasinkangas P."/>
            <person name="Parkhill J."/>
            <person name="Rea M.C."/>
            <person name="O'Sullivan O."/>
            <person name="Ritari J."/>
            <person name="Douillard F.P."/>
            <person name="Paul Ross R."/>
            <person name="Yang R."/>
            <person name="Briner A.E."/>
            <person name="Felis G.E."/>
            <person name="de Vos W.M."/>
            <person name="Barrangou R."/>
            <person name="Klaenhammer T.R."/>
            <person name="Caufield P.W."/>
            <person name="Cui Y."/>
            <person name="Zhang H."/>
            <person name="O'Toole P.W."/>
        </authorList>
    </citation>
    <scope>NUCLEOTIDE SEQUENCE [LARGE SCALE GENOMIC DNA]</scope>
    <source>
        <strain evidence="7 8">DSM 24301</strain>
    </source>
</reference>
<dbReference type="InterPro" id="IPR006139">
    <property type="entry name" value="D-isomer_2_OHA_DH_cat_dom"/>
</dbReference>
<dbReference type="EMBL" id="JQCE01000064">
    <property type="protein sequence ID" value="KRO15472.1"/>
    <property type="molecule type" value="Genomic_DNA"/>
</dbReference>
<dbReference type="InterPro" id="IPR029753">
    <property type="entry name" value="D-isomer_DH_CS"/>
</dbReference>
<dbReference type="InterPro" id="IPR058205">
    <property type="entry name" value="D-LDH-like"/>
</dbReference>
<feature type="domain" description="D-isomer specific 2-hydroxyacid dehydrogenase NAD-binding" evidence="6">
    <location>
        <begin position="113"/>
        <end position="299"/>
    </location>
</feature>
<evidence type="ECO:0000256" key="4">
    <source>
        <dbReference type="RuleBase" id="RU003719"/>
    </source>
</evidence>
<dbReference type="Pfam" id="PF02826">
    <property type="entry name" value="2-Hacid_dh_C"/>
    <property type="match status" value="1"/>
</dbReference>
<dbReference type="Pfam" id="PF00389">
    <property type="entry name" value="2-Hacid_dh"/>
    <property type="match status" value="1"/>
</dbReference>
<dbReference type="GO" id="GO:0008720">
    <property type="term" value="F:D-lactate dehydrogenase (NAD+) activity"/>
    <property type="evidence" value="ECO:0007669"/>
    <property type="project" value="TreeGrafter"/>
</dbReference>
<dbReference type="InterPro" id="IPR036291">
    <property type="entry name" value="NAD(P)-bd_dom_sf"/>
</dbReference>
<evidence type="ECO:0000256" key="3">
    <source>
        <dbReference type="ARBA" id="ARBA00023027"/>
    </source>
</evidence>
<evidence type="ECO:0000313" key="8">
    <source>
        <dbReference type="Proteomes" id="UP000050969"/>
    </source>
</evidence>
<dbReference type="PANTHER" id="PTHR43026:SF1">
    <property type="entry name" value="2-HYDROXYACID DEHYDROGENASE HOMOLOG 1-RELATED"/>
    <property type="match status" value="1"/>
</dbReference>
<dbReference type="AlphaFoldDB" id="A0A0R2MT82"/>
<name>A0A0R2MT82_9LACO</name>
<proteinExistence type="inferred from homology"/>
<dbReference type="Proteomes" id="UP000050969">
    <property type="component" value="Unassembled WGS sequence"/>
</dbReference>
<dbReference type="Gene3D" id="3.40.50.720">
    <property type="entry name" value="NAD(P)-binding Rossmann-like Domain"/>
    <property type="match status" value="2"/>
</dbReference>
<comment type="caution">
    <text evidence="7">The sequence shown here is derived from an EMBL/GenBank/DDBJ whole genome shotgun (WGS) entry which is preliminary data.</text>
</comment>